<dbReference type="NCBIfam" id="TIGR02970">
    <property type="entry name" value="succ_dehyd_cytB"/>
    <property type="match status" value="1"/>
</dbReference>
<evidence type="ECO:0000313" key="12">
    <source>
        <dbReference type="Proteomes" id="UP000000323"/>
    </source>
</evidence>
<gene>
    <name evidence="11" type="ordered locus">Tter_0787</name>
</gene>
<keyword evidence="8 10" id="KW-0472">Membrane</keyword>
<feature type="transmembrane region" description="Helical" evidence="10">
    <location>
        <begin position="94"/>
        <end position="117"/>
    </location>
</feature>
<dbReference type="Proteomes" id="UP000000323">
    <property type="component" value="Chromosome 1"/>
</dbReference>
<comment type="similarity">
    <text evidence="2">Belongs to the cytochrome b560 family.</text>
</comment>
<evidence type="ECO:0000256" key="9">
    <source>
        <dbReference type="PIRSR" id="PIRSR000178-1"/>
    </source>
</evidence>
<dbReference type="RefSeq" id="WP_012874739.1">
    <property type="nucleotide sequence ID" value="NC_013525.1"/>
</dbReference>
<keyword evidence="7 9" id="KW-0408">Iron</keyword>
<keyword evidence="4 10" id="KW-0812">Transmembrane</keyword>
<sequence length="119" mass="13835">MYRGREGMWAWIFHRISGVGVLLFLFIHIVDTALIGWGPKYYDAITRIYHEWAIMRFLQFVLIAGVLYHAFNGVRIIIIDFWPSGYKYQKQMFYAALGLTIVCLIPTGILLLGPIFFKA</sequence>
<evidence type="ECO:0000256" key="3">
    <source>
        <dbReference type="ARBA" id="ARBA00022617"/>
    </source>
</evidence>
<dbReference type="InterPro" id="IPR039023">
    <property type="entry name" value="SdhC_prok"/>
</dbReference>
<evidence type="ECO:0000256" key="6">
    <source>
        <dbReference type="ARBA" id="ARBA00022989"/>
    </source>
</evidence>
<dbReference type="KEGG" id="ttr:Tter_0787"/>
<keyword evidence="12" id="KW-1185">Reference proteome</keyword>
<dbReference type="PANTHER" id="PTHR41910">
    <property type="entry name" value="SUCCINATE DEHYDROGENASE 2 MEMBRANE SUBUNIT SDHC"/>
    <property type="match status" value="1"/>
</dbReference>
<evidence type="ECO:0000256" key="5">
    <source>
        <dbReference type="ARBA" id="ARBA00022723"/>
    </source>
</evidence>
<dbReference type="OrthoDB" id="9789209at2"/>
<dbReference type="GO" id="GO:0046872">
    <property type="term" value="F:metal ion binding"/>
    <property type="evidence" value="ECO:0007669"/>
    <property type="project" value="UniProtKB-KW"/>
</dbReference>
<feature type="transmembrane region" description="Helical" evidence="10">
    <location>
        <begin position="12"/>
        <end position="37"/>
    </location>
</feature>
<evidence type="ECO:0000256" key="4">
    <source>
        <dbReference type="ARBA" id="ARBA00022692"/>
    </source>
</evidence>
<feature type="transmembrane region" description="Helical" evidence="10">
    <location>
        <begin position="57"/>
        <end position="82"/>
    </location>
</feature>
<protein>
    <submittedName>
        <fullName evidence="11">Succinate dehydrogenase, cytochrome b556 subunit</fullName>
    </submittedName>
</protein>
<comment type="subcellular location">
    <subcellularLocation>
        <location evidence="1">Membrane</location>
    </subcellularLocation>
</comment>
<dbReference type="SUPFAM" id="SSF81343">
    <property type="entry name" value="Fumarate reductase respiratory complex transmembrane subunits"/>
    <property type="match status" value="1"/>
</dbReference>
<dbReference type="Gene3D" id="1.20.1300.10">
    <property type="entry name" value="Fumarate reductase/succinate dehydrogenase, transmembrane subunit"/>
    <property type="match status" value="1"/>
</dbReference>
<dbReference type="HOGENOM" id="CLU_127125_0_0_0"/>
<dbReference type="PANTHER" id="PTHR41910:SF1">
    <property type="entry name" value="SUCCINATE DEHYDROGENASE HYDROPHOBIC MEMBRANE ANCHOR SUBUNIT"/>
    <property type="match status" value="1"/>
</dbReference>
<evidence type="ECO:0000256" key="1">
    <source>
        <dbReference type="ARBA" id="ARBA00004370"/>
    </source>
</evidence>
<accession>D1CFJ8</accession>
<dbReference type="GO" id="GO:0006099">
    <property type="term" value="P:tricarboxylic acid cycle"/>
    <property type="evidence" value="ECO:0007669"/>
    <property type="project" value="InterPro"/>
</dbReference>
<dbReference type="CDD" id="cd03501">
    <property type="entry name" value="SQR_TypeA_SdhC_like"/>
    <property type="match status" value="1"/>
</dbReference>
<name>D1CFJ8_THET1</name>
<evidence type="ECO:0000256" key="8">
    <source>
        <dbReference type="ARBA" id="ARBA00023136"/>
    </source>
</evidence>
<dbReference type="EMBL" id="CP001825">
    <property type="protein sequence ID" value="ACZ41704.1"/>
    <property type="molecule type" value="Genomic_DNA"/>
</dbReference>
<proteinExistence type="inferred from homology"/>
<evidence type="ECO:0000256" key="10">
    <source>
        <dbReference type="SAM" id="Phobius"/>
    </source>
</evidence>
<dbReference type="STRING" id="525904.Tter_0787"/>
<dbReference type="GO" id="GO:0016020">
    <property type="term" value="C:membrane"/>
    <property type="evidence" value="ECO:0007669"/>
    <property type="project" value="UniProtKB-SubCell"/>
</dbReference>
<keyword evidence="5 9" id="KW-0479">Metal-binding</keyword>
<reference evidence="12" key="1">
    <citation type="journal article" date="2010" name="Stand. Genomic Sci.">
        <title>Complete genome sequence of 'Thermobaculum terrenum' type strain (YNP1).</title>
        <authorList>
            <person name="Kiss H."/>
            <person name="Cleland D."/>
            <person name="Lapidus A."/>
            <person name="Lucas S."/>
            <person name="Glavina Del Rio T."/>
            <person name="Nolan M."/>
            <person name="Tice H."/>
            <person name="Han C."/>
            <person name="Goodwin L."/>
            <person name="Pitluck S."/>
            <person name="Liolios K."/>
            <person name="Ivanova N."/>
            <person name="Mavromatis K."/>
            <person name="Ovchinnikova G."/>
            <person name="Pati A."/>
            <person name="Chen A."/>
            <person name="Palaniappan K."/>
            <person name="Land M."/>
            <person name="Hauser L."/>
            <person name="Chang Y."/>
            <person name="Jeffries C."/>
            <person name="Lu M."/>
            <person name="Brettin T."/>
            <person name="Detter J."/>
            <person name="Goker M."/>
            <person name="Tindall B."/>
            <person name="Beck B."/>
            <person name="McDermott T."/>
            <person name="Woyke T."/>
            <person name="Bristow J."/>
            <person name="Eisen J."/>
            <person name="Markowitz V."/>
            <person name="Hugenholtz P."/>
            <person name="Kyrpides N."/>
            <person name="Klenk H."/>
            <person name="Cheng J."/>
        </authorList>
    </citation>
    <scope>NUCLEOTIDE SEQUENCE [LARGE SCALE GENOMIC DNA]</scope>
    <source>
        <strain evidence="12">ATCC BAA-798 / YNP1</strain>
    </source>
</reference>
<dbReference type="PIRSF" id="PIRSF000178">
    <property type="entry name" value="SDH_cyt_b560"/>
    <property type="match status" value="1"/>
</dbReference>
<comment type="cofactor">
    <cofactor evidence="9">
        <name>heme</name>
        <dbReference type="ChEBI" id="CHEBI:30413"/>
    </cofactor>
    <text evidence="9">The heme is bound between the two transmembrane subunits.</text>
</comment>
<dbReference type="InterPro" id="IPR000701">
    <property type="entry name" value="SuccDH_FuR_B_TM-su"/>
</dbReference>
<dbReference type="InterPro" id="IPR014314">
    <property type="entry name" value="Succ_DH_cytb556"/>
</dbReference>
<dbReference type="eggNOG" id="COG2009">
    <property type="taxonomic scope" value="Bacteria"/>
</dbReference>
<organism evidence="11 12">
    <name type="scientific">Thermobaculum terrenum (strain ATCC BAA-798 / CCMEE 7001 / YNP1)</name>
    <dbReference type="NCBI Taxonomy" id="525904"/>
    <lineage>
        <taxon>Bacteria</taxon>
        <taxon>Bacillati</taxon>
        <taxon>Chloroflexota</taxon>
        <taxon>Chloroflexia</taxon>
        <taxon>Candidatus Thermobaculales</taxon>
        <taxon>Candidatus Thermobaculaceae</taxon>
        <taxon>Thermobaculum</taxon>
    </lineage>
</organism>
<feature type="binding site" description="axial binding residue" evidence="9">
    <location>
        <position position="69"/>
    </location>
    <ligand>
        <name>heme</name>
        <dbReference type="ChEBI" id="CHEBI:30413"/>
        <note>ligand shared with second transmembrane subunit</note>
    </ligand>
    <ligandPart>
        <name>Fe</name>
        <dbReference type="ChEBI" id="CHEBI:18248"/>
    </ligandPart>
</feature>
<dbReference type="Pfam" id="PF01127">
    <property type="entry name" value="Sdh_cyt"/>
    <property type="match status" value="1"/>
</dbReference>
<dbReference type="InterPro" id="IPR034804">
    <property type="entry name" value="SQR/QFR_C/D"/>
</dbReference>
<evidence type="ECO:0000256" key="7">
    <source>
        <dbReference type="ARBA" id="ARBA00023004"/>
    </source>
</evidence>
<dbReference type="AlphaFoldDB" id="D1CFJ8"/>
<keyword evidence="6 10" id="KW-1133">Transmembrane helix</keyword>
<dbReference type="GO" id="GO:0009055">
    <property type="term" value="F:electron transfer activity"/>
    <property type="evidence" value="ECO:0007669"/>
    <property type="project" value="InterPro"/>
</dbReference>
<evidence type="ECO:0000313" key="11">
    <source>
        <dbReference type="EMBL" id="ACZ41704.1"/>
    </source>
</evidence>
<keyword evidence="3 9" id="KW-0349">Heme</keyword>
<evidence type="ECO:0000256" key="2">
    <source>
        <dbReference type="ARBA" id="ARBA00007244"/>
    </source>
</evidence>